<dbReference type="InterPro" id="IPR004343">
    <property type="entry name" value="Plus-3_dom"/>
</dbReference>
<dbReference type="Pfam" id="PF03126">
    <property type="entry name" value="Plus-3"/>
    <property type="match status" value="1"/>
</dbReference>
<dbReference type="GO" id="GO:0003677">
    <property type="term" value="F:DNA binding"/>
    <property type="evidence" value="ECO:0007669"/>
    <property type="project" value="InterPro"/>
</dbReference>
<dbReference type="AlphaFoldDB" id="A0A137PIZ9"/>
<evidence type="ECO:0000313" key="3">
    <source>
        <dbReference type="EMBL" id="KXN74974.1"/>
    </source>
</evidence>
<feature type="domain" description="Plus3" evidence="2">
    <location>
        <begin position="190"/>
        <end position="268"/>
    </location>
</feature>
<feature type="compositionally biased region" description="Polar residues" evidence="1">
    <location>
        <begin position="124"/>
        <end position="134"/>
    </location>
</feature>
<feature type="region of interest" description="Disordered" evidence="1">
    <location>
        <begin position="124"/>
        <end position="165"/>
    </location>
</feature>
<organism evidence="3 4">
    <name type="scientific">Conidiobolus coronatus (strain ATCC 28846 / CBS 209.66 / NRRL 28638)</name>
    <name type="common">Delacroixia coronata</name>
    <dbReference type="NCBI Taxonomy" id="796925"/>
    <lineage>
        <taxon>Eukaryota</taxon>
        <taxon>Fungi</taxon>
        <taxon>Fungi incertae sedis</taxon>
        <taxon>Zoopagomycota</taxon>
        <taxon>Entomophthoromycotina</taxon>
        <taxon>Entomophthoromycetes</taxon>
        <taxon>Entomophthorales</taxon>
        <taxon>Ancylistaceae</taxon>
        <taxon>Conidiobolus</taxon>
    </lineage>
</organism>
<gene>
    <name evidence="3" type="ORF">CONCODRAFT_76515</name>
</gene>
<dbReference type="PROSITE" id="PS51360">
    <property type="entry name" value="PLUS3"/>
    <property type="match status" value="1"/>
</dbReference>
<feature type="compositionally biased region" description="Low complexity" evidence="1">
    <location>
        <begin position="16"/>
        <end position="41"/>
    </location>
</feature>
<protein>
    <recommendedName>
        <fullName evidence="2">Plus3 domain-containing protein</fullName>
    </recommendedName>
</protein>
<accession>A0A137PIZ9</accession>
<name>A0A137PIZ9_CONC2</name>
<dbReference type="SUPFAM" id="SSF159042">
    <property type="entry name" value="Plus3-like"/>
    <property type="match status" value="1"/>
</dbReference>
<evidence type="ECO:0000256" key="1">
    <source>
        <dbReference type="SAM" id="MobiDB-lite"/>
    </source>
</evidence>
<keyword evidence="4" id="KW-1185">Reference proteome</keyword>
<feature type="compositionally biased region" description="Basic and acidic residues" evidence="1">
    <location>
        <begin position="137"/>
        <end position="156"/>
    </location>
</feature>
<feature type="compositionally biased region" description="Basic and acidic residues" evidence="1">
    <location>
        <begin position="42"/>
        <end position="53"/>
    </location>
</feature>
<reference evidence="3 4" key="1">
    <citation type="journal article" date="2015" name="Genome Biol. Evol.">
        <title>Phylogenomic analyses indicate that early fungi evolved digesting cell walls of algal ancestors of land plants.</title>
        <authorList>
            <person name="Chang Y."/>
            <person name="Wang S."/>
            <person name="Sekimoto S."/>
            <person name="Aerts A.L."/>
            <person name="Choi C."/>
            <person name="Clum A."/>
            <person name="LaButti K.M."/>
            <person name="Lindquist E.A."/>
            <person name="Yee Ngan C."/>
            <person name="Ohm R.A."/>
            <person name="Salamov A.A."/>
            <person name="Grigoriev I.V."/>
            <person name="Spatafora J.W."/>
            <person name="Berbee M.L."/>
        </authorList>
    </citation>
    <scope>NUCLEOTIDE SEQUENCE [LARGE SCALE GENOMIC DNA]</scope>
    <source>
        <strain evidence="3 4">NRRL 28638</strain>
    </source>
</reference>
<evidence type="ECO:0000313" key="4">
    <source>
        <dbReference type="Proteomes" id="UP000070444"/>
    </source>
</evidence>
<sequence>MDLNDEILALMGNAPSSKNNNSSNNNGNSKKAESYSSNDSYDYNKRENAESSRKSRRTGRFTRTHDSDLSSSDSAESEDEAPRHTKKPLTNLDNEAHLYDLEEQQEKDRESDLIQQRLAQVRNNANSTMANLQQSSTDRRSNRRDTTKSQNLDELRRRRHNKFQGNSYSERYDYEDDYNEPSRAIQPSDLLTIDQARSIQLTRTLICDYSKRKNFKEKIIDAFVRINVSPGEYCSDNEGYCLGKITEVTIAESGNDGAHTHTNSRKYN</sequence>
<dbReference type="EMBL" id="KQ964418">
    <property type="protein sequence ID" value="KXN74974.1"/>
    <property type="molecule type" value="Genomic_DNA"/>
</dbReference>
<feature type="non-terminal residue" evidence="3">
    <location>
        <position position="268"/>
    </location>
</feature>
<dbReference type="Gene3D" id="3.90.70.200">
    <property type="entry name" value="Plus-3 domain"/>
    <property type="match status" value="1"/>
</dbReference>
<evidence type="ECO:0000259" key="2">
    <source>
        <dbReference type="PROSITE" id="PS51360"/>
    </source>
</evidence>
<dbReference type="InterPro" id="IPR036128">
    <property type="entry name" value="Plus3-like_sf"/>
</dbReference>
<dbReference type="Proteomes" id="UP000070444">
    <property type="component" value="Unassembled WGS sequence"/>
</dbReference>
<feature type="region of interest" description="Disordered" evidence="1">
    <location>
        <begin position="1"/>
        <end position="95"/>
    </location>
</feature>
<proteinExistence type="predicted"/>